<evidence type="ECO:0000256" key="3">
    <source>
        <dbReference type="ARBA" id="ARBA00022771"/>
    </source>
</evidence>
<evidence type="ECO:0000256" key="5">
    <source>
        <dbReference type="ARBA" id="ARBA00023015"/>
    </source>
</evidence>
<dbReference type="OrthoDB" id="1607513at2759"/>
<dbReference type="Pfam" id="PF02892">
    <property type="entry name" value="zf-BED"/>
    <property type="match status" value="1"/>
</dbReference>
<dbReference type="RefSeq" id="XP_034256688.1">
    <property type="nucleotide sequence ID" value="XM_034400797.1"/>
</dbReference>
<feature type="compositionally biased region" description="Acidic residues" evidence="9">
    <location>
        <begin position="71"/>
        <end position="80"/>
    </location>
</feature>
<dbReference type="GeneID" id="117654282"/>
<dbReference type="SUPFAM" id="SSF53098">
    <property type="entry name" value="Ribonuclease H-like"/>
    <property type="match status" value="1"/>
</dbReference>
<dbReference type="SMART" id="SM00614">
    <property type="entry name" value="ZnF_BED"/>
    <property type="match status" value="1"/>
</dbReference>
<feature type="compositionally biased region" description="Pro residues" evidence="9">
    <location>
        <begin position="112"/>
        <end position="122"/>
    </location>
</feature>
<feature type="compositionally biased region" description="Pro residues" evidence="9">
    <location>
        <begin position="90"/>
        <end position="100"/>
    </location>
</feature>
<evidence type="ECO:0000256" key="9">
    <source>
        <dbReference type="SAM" id="MobiDB-lite"/>
    </source>
</evidence>
<sequence>MQSSKKKSPVWSHFTLLPGHRAKCNYCPATISTQNSNTSNVTALLRTQHVSAYLKMQADRGLTTAGQGQEQDQDAEEDAVNNENLEGQPSPSPSPSPSPTPSSTSGSRGTPSPAPFSPPASPAPTRTRPSSSAKRCSTYQESMEAYAPDSKATERFHRAVAHYVVTCQRPLNTVEKEGFKDMLKTFKPGYKVLTRRALTDKYIPQLGDQVKDVVRQLLSDAEFYSLTSDNWTSDADVPFTFLTAHFIDEAWENLFGVTLRCRASHVQHTGLVLKDFFGDEMNHWDLKKDKIPAVTTDNAEDYRLALELLEMPHMRCIGHTIQNGVTDIFELKVVKEAIAVVKTLFSWISTTSVWAAYEKFVKEKHGRKPLALPSTSKTRWWTELI</sequence>
<evidence type="ECO:0000256" key="2">
    <source>
        <dbReference type="ARBA" id="ARBA00022723"/>
    </source>
</evidence>
<dbReference type="SUPFAM" id="SSF140996">
    <property type="entry name" value="Hermes dimerisation domain"/>
    <property type="match status" value="1"/>
</dbReference>
<dbReference type="KEGG" id="tpal:117654282"/>
<keyword evidence="4" id="KW-0862">Zinc</keyword>
<gene>
    <name evidence="12" type="primary">LOC117654282</name>
</gene>
<evidence type="ECO:0000256" key="1">
    <source>
        <dbReference type="ARBA" id="ARBA00004123"/>
    </source>
</evidence>
<evidence type="ECO:0000256" key="8">
    <source>
        <dbReference type="PROSITE-ProRule" id="PRU00027"/>
    </source>
</evidence>
<dbReference type="PROSITE" id="PS50808">
    <property type="entry name" value="ZF_BED"/>
    <property type="match status" value="1"/>
</dbReference>
<protein>
    <submittedName>
        <fullName evidence="12">Uncharacterized protein LOC117654282</fullName>
    </submittedName>
</protein>
<dbReference type="InterPro" id="IPR012337">
    <property type="entry name" value="RNaseH-like_sf"/>
</dbReference>
<evidence type="ECO:0000313" key="12">
    <source>
        <dbReference type="RefSeq" id="XP_034256688.1"/>
    </source>
</evidence>
<keyword evidence="6" id="KW-0804">Transcription</keyword>
<dbReference type="GO" id="GO:0003677">
    <property type="term" value="F:DNA binding"/>
    <property type="evidence" value="ECO:0007669"/>
    <property type="project" value="InterPro"/>
</dbReference>
<feature type="compositionally biased region" description="Low complexity" evidence="9">
    <location>
        <begin position="101"/>
        <end position="111"/>
    </location>
</feature>
<dbReference type="GO" id="GO:0008270">
    <property type="term" value="F:zinc ion binding"/>
    <property type="evidence" value="ECO:0007669"/>
    <property type="project" value="UniProtKB-KW"/>
</dbReference>
<dbReference type="PANTHER" id="PTHR46481:SF10">
    <property type="entry name" value="ZINC FINGER BED DOMAIN-CONTAINING PROTEIN 39"/>
    <property type="match status" value="1"/>
</dbReference>
<dbReference type="GO" id="GO:0005634">
    <property type="term" value="C:nucleus"/>
    <property type="evidence" value="ECO:0007669"/>
    <property type="project" value="UniProtKB-SubCell"/>
</dbReference>
<dbReference type="InParanoid" id="A0A6P9AEG0"/>
<dbReference type="InterPro" id="IPR036236">
    <property type="entry name" value="Znf_C2H2_sf"/>
</dbReference>
<keyword evidence="11" id="KW-1185">Reference proteome</keyword>
<keyword evidence="2" id="KW-0479">Metal-binding</keyword>
<dbReference type="InterPro" id="IPR003656">
    <property type="entry name" value="Znf_BED"/>
</dbReference>
<dbReference type="InterPro" id="IPR052035">
    <property type="entry name" value="ZnF_BED_domain_contain"/>
</dbReference>
<dbReference type="GO" id="GO:0009791">
    <property type="term" value="P:post-embryonic development"/>
    <property type="evidence" value="ECO:0007669"/>
    <property type="project" value="UniProtKB-ARBA"/>
</dbReference>
<organism evidence="12">
    <name type="scientific">Thrips palmi</name>
    <name type="common">Melon thrips</name>
    <dbReference type="NCBI Taxonomy" id="161013"/>
    <lineage>
        <taxon>Eukaryota</taxon>
        <taxon>Metazoa</taxon>
        <taxon>Ecdysozoa</taxon>
        <taxon>Arthropoda</taxon>
        <taxon>Hexapoda</taxon>
        <taxon>Insecta</taxon>
        <taxon>Pterygota</taxon>
        <taxon>Neoptera</taxon>
        <taxon>Paraneoptera</taxon>
        <taxon>Thysanoptera</taxon>
        <taxon>Terebrantia</taxon>
        <taxon>Thripoidea</taxon>
        <taxon>Thripidae</taxon>
        <taxon>Thrips</taxon>
    </lineage>
</organism>
<evidence type="ECO:0000256" key="7">
    <source>
        <dbReference type="ARBA" id="ARBA00023242"/>
    </source>
</evidence>
<accession>A0A6P9AEG0</accession>
<proteinExistence type="predicted"/>
<evidence type="ECO:0000256" key="4">
    <source>
        <dbReference type="ARBA" id="ARBA00022833"/>
    </source>
</evidence>
<feature type="domain" description="BED-type" evidence="10">
    <location>
        <begin position="5"/>
        <end position="56"/>
    </location>
</feature>
<keyword evidence="5" id="KW-0805">Transcription regulation</keyword>
<dbReference type="AlphaFoldDB" id="A0A6P9AEG0"/>
<name>A0A6P9AEG0_THRPL</name>
<keyword evidence="3 8" id="KW-0863">Zinc-finger</keyword>
<feature type="compositionally biased region" description="Low complexity" evidence="9">
    <location>
        <begin position="123"/>
        <end position="133"/>
    </location>
</feature>
<comment type="subcellular location">
    <subcellularLocation>
        <location evidence="1">Nucleus</location>
    </subcellularLocation>
</comment>
<dbReference type="Proteomes" id="UP000515158">
    <property type="component" value="Unplaced"/>
</dbReference>
<evidence type="ECO:0000313" key="11">
    <source>
        <dbReference type="Proteomes" id="UP000515158"/>
    </source>
</evidence>
<evidence type="ECO:0000259" key="10">
    <source>
        <dbReference type="PROSITE" id="PS50808"/>
    </source>
</evidence>
<dbReference type="SUPFAM" id="SSF57667">
    <property type="entry name" value="beta-beta-alpha zinc fingers"/>
    <property type="match status" value="1"/>
</dbReference>
<keyword evidence="7" id="KW-0539">Nucleus</keyword>
<evidence type="ECO:0000256" key="6">
    <source>
        <dbReference type="ARBA" id="ARBA00023163"/>
    </source>
</evidence>
<feature type="region of interest" description="Disordered" evidence="9">
    <location>
        <begin position="61"/>
        <end position="141"/>
    </location>
</feature>
<dbReference type="PANTHER" id="PTHR46481">
    <property type="entry name" value="ZINC FINGER BED DOMAIN-CONTAINING PROTEIN 4"/>
    <property type="match status" value="1"/>
</dbReference>
<reference evidence="12" key="1">
    <citation type="submission" date="2025-08" db="UniProtKB">
        <authorList>
            <consortium name="RefSeq"/>
        </authorList>
    </citation>
    <scope>IDENTIFICATION</scope>
    <source>
        <tissue evidence="12">Total insect</tissue>
    </source>
</reference>